<accession>A0A9N9RDL5</accession>
<feature type="chain" id="PRO_5040496717" description="ITG-containing peptide" evidence="1">
    <location>
        <begin position="17"/>
        <end position="105"/>
    </location>
</feature>
<name>A0A9N9RDL5_9NEOP</name>
<evidence type="ECO:0000256" key="1">
    <source>
        <dbReference type="SAM" id="SignalP"/>
    </source>
</evidence>
<protein>
    <recommendedName>
        <fullName evidence="4">ITG-containing peptide</fullName>
    </recommendedName>
</protein>
<evidence type="ECO:0000313" key="2">
    <source>
        <dbReference type="EMBL" id="CAG9794179.1"/>
    </source>
</evidence>
<reference evidence="2" key="2">
    <citation type="submission" date="2022-10" db="EMBL/GenBank/DDBJ databases">
        <authorList>
            <consortium name="ENA_rothamsted_submissions"/>
            <consortium name="culmorum"/>
            <person name="King R."/>
        </authorList>
    </citation>
    <scope>NUCLEOTIDE SEQUENCE</scope>
</reference>
<dbReference type="EMBL" id="OU893337">
    <property type="protein sequence ID" value="CAG9794179.1"/>
    <property type="molecule type" value="Genomic_DNA"/>
</dbReference>
<dbReference type="Proteomes" id="UP001153714">
    <property type="component" value="Chromosome 6"/>
</dbReference>
<evidence type="ECO:0000313" key="3">
    <source>
        <dbReference type="Proteomes" id="UP001153714"/>
    </source>
</evidence>
<keyword evidence="3" id="KW-1185">Reference proteome</keyword>
<organism evidence="2 3">
    <name type="scientific">Diatraea saccharalis</name>
    <name type="common">sugarcane borer</name>
    <dbReference type="NCBI Taxonomy" id="40085"/>
    <lineage>
        <taxon>Eukaryota</taxon>
        <taxon>Metazoa</taxon>
        <taxon>Ecdysozoa</taxon>
        <taxon>Arthropoda</taxon>
        <taxon>Hexapoda</taxon>
        <taxon>Insecta</taxon>
        <taxon>Pterygota</taxon>
        <taxon>Neoptera</taxon>
        <taxon>Endopterygota</taxon>
        <taxon>Lepidoptera</taxon>
        <taxon>Glossata</taxon>
        <taxon>Ditrysia</taxon>
        <taxon>Pyraloidea</taxon>
        <taxon>Crambidae</taxon>
        <taxon>Crambinae</taxon>
        <taxon>Diatraea</taxon>
    </lineage>
</organism>
<gene>
    <name evidence="2" type="ORF">DIATSA_LOCUS11573</name>
</gene>
<sequence>MAVAFLLLGCLATTHAWGGLFNRFSSDMLANLGYGRGPYRHYAYGQVDPEEIYAEALEGNRIDDVIDEPAHCYSSPCATNGDCCRGLVCLDTGITVLPNNNLLIR</sequence>
<feature type="signal peptide" evidence="1">
    <location>
        <begin position="1"/>
        <end position="16"/>
    </location>
</feature>
<dbReference type="OrthoDB" id="4321958at2759"/>
<proteinExistence type="predicted"/>
<reference evidence="2" key="1">
    <citation type="submission" date="2021-12" db="EMBL/GenBank/DDBJ databases">
        <authorList>
            <person name="King R."/>
        </authorList>
    </citation>
    <scope>NUCLEOTIDE SEQUENCE</scope>
</reference>
<keyword evidence="1" id="KW-0732">Signal</keyword>
<evidence type="ECO:0008006" key="4">
    <source>
        <dbReference type="Google" id="ProtNLM"/>
    </source>
</evidence>
<dbReference type="AlphaFoldDB" id="A0A9N9RDL5"/>